<evidence type="ECO:0000313" key="4">
    <source>
        <dbReference type="Proteomes" id="UP000029409"/>
    </source>
</evidence>
<dbReference type="KEGG" id="pdu:PDUR_11710"/>
<dbReference type="PANTHER" id="PTHR10625:SF31">
    <property type="entry name" value="HISTONE DEACETYLASE DOMAIN-CONTAINING PROTEIN"/>
    <property type="match status" value="1"/>
</dbReference>
<gene>
    <name evidence="3" type="ORF">PDUR_11710</name>
</gene>
<dbReference type="Pfam" id="PF00850">
    <property type="entry name" value="Hist_deacetyl"/>
    <property type="match status" value="1"/>
</dbReference>
<dbReference type="eggNOG" id="COG0123">
    <property type="taxonomic scope" value="Bacteria"/>
</dbReference>
<dbReference type="STRING" id="44251.PDUR_11710"/>
<dbReference type="GO" id="GO:0005737">
    <property type="term" value="C:cytoplasm"/>
    <property type="evidence" value="ECO:0007669"/>
    <property type="project" value="TreeGrafter"/>
</dbReference>
<evidence type="ECO:0000313" key="3">
    <source>
        <dbReference type="EMBL" id="AIQ12489.1"/>
    </source>
</evidence>
<accession>A0A089IU42</accession>
<sequence length="376" mass="40942">MSLQTGFIYDESYFWHDAGNGVLGWRAGGWLEPDTYAENPATKRRLKNLLDRSGFIKELKSIAPRKATPEEIALFHTPEYINKVKALSDQQGGDAGMMAIVGIGSYEIAQLSTGGALTAVDAVMKREAANVYALTRPPGHHAERDNGMGFCLFNNVAVAANYAREQYGLKRILIIDWDVHHGNGTESGFYDDNEILFVSLHQEFNFPYNRGFVSDIGEGKGLGYNVNIPLPAGTGNAGYLYALEKVVSPIAEQFEPELILVSAGQDASPFDPLSQMMVTAAGFGEIAAFVKGMAERLCQGRLAVCHEGGYSTGYVPFCSLRIIESLSGKKSAVEGDPFQMGIQGLPTNTLFPHQKEAVDQVVKIQSEFWDIGKGLA</sequence>
<dbReference type="InterPro" id="IPR037138">
    <property type="entry name" value="His_deacetylse_dom_sf"/>
</dbReference>
<dbReference type="OrthoDB" id="9808367at2"/>
<dbReference type="PANTHER" id="PTHR10625">
    <property type="entry name" value="HISTONE DEACETYLASE HDAC1-RELATED"/>
    <property type="match status" value="1"/>
</dbReference>
<dbReference type="InterPro" id="IPR023801">
    <property type="entry name" value="His_deacetylse_dom"/>
</dbReference>
<reference evidence="3 4" key="1">
    <citation type="submission" date="2014-08" db="EMBL/GenBank/DDBJ databases">
        <title>Comparative genomics of the Paenibacillus odorifer group.</title>
        <authorList>
            <person name="den Bakker H.C."/>
            <person name="Tsai Y.-C."/>
            <person name="Martin N."/>
            <person name="Korlach J."/>
            <person name="Wiedmann M."/>
        </authorList>
    </citation>
    <scope>NUCLEOTIDE SEQUENCE [LARGE SCALE GENOMIC DNA]</scope>
    <source>
        <strain evidence="3 4">DSM 1735</strain>
    </source>
</reference>
<dbReference type="PRINTS" id="PR01270">
    <property type="entry name" value="HDASUPER"/>
</dbReference>
<dbReference type="InterPro" id="IPR023696">
    <property type="entry name" value="Ureohydrolase_dom_sf"/>
</dbReference>
<dbReference type="GO" id="GO:0040029">
    <property type="term" value="P:epigenetic regulation of gene expression"/>
    <property type="evidence" value="ECO:0007669"/>
    <property type="project" value="TreeGrafter"/>
</dbReference>
<dbReference type="SUPFAM" id="SSF52768">
    <property type="entry name" value="Arginase/deacetylase"/>
    <property type="match status" value="1"/>
</dbReference>
<comment type="similarity">
    <text evidence="1">Belongs to the histone deacetylase family.</text>
</comment>
<dbReference type="GO" id="GO:0004407">
    <property type="term" value="F:histone deacetylase activity"/>
    <property type="evidence" value="ECO:0007669"/>
    <property type="project" value="TreeGrafter"/>
</dbReference>
<dbReference type="CDD" id="cd09996">
    <property type="entry name" value="HDAC_classII_1"/>
    <property type="match status" value="1"/>
</dbReference>
<dbReference type="Proteomes" id="UP000029409">
    <property type="component" value="Chromosome"/>
</dbReference>
<feature type="domain" description="Histone deacetylase" evidence="2">
    <location>
        <begin position="38"/>
        <end position="322"/>
    </location>
</feature>
<dbReference type="Gene3D" id="3.40.800.20">
    <property type="entry name" value="Histone deacetylase domain"/>
    <property type="match status" value="1"/>
</dbReference>
<dbReference type="EMBL" id="CP009288">
    <property type="protein sequence ID" value="AIQ12489.1"/>
    <property type="molecule type" value="Genomic_DNA"/>
</dbReference>
<evidence type="ECO:0000259" key="2">
    <source>
        <dbReference type="Pfam" id="PF00850"/>
    </source>
</evidence>
<dbReference type="RefSeq" id="WP_042206340.1">
    <property type="nucleotide sequence ID" value="NZ_CP009288.1"/>
</dbReference>
<evidence type="ECO:0000256" key="1">
    <source>
        <dbReference type="ARBA" id="ARBA00005947"/>
    </source>
</evidence>
<dbReference type="InterPro" id="IPR000286">
    <property type="entry name" value="HDACs"/>
</dbReference>
<keyword evidence="4" id="KW-1185">Reference proteome</keyword>
<dbReference type="AlphaFoldDB" id="A0A089IU42"/>
<proteinExistence type="inferred from homology"/>
<name>A0A089IU42_PAEDU</name>
<protein>
    <submittedName>
        <fullName evidence="3">Acetoin utilization protein</fullName>
    </submittedName>
</protein>
<organism evidence="3 4">
    <name type="scientific">Paenibacillus durus</name>
    <name type="common">Paenibacillus azotofixans</name>
    <dbReference type="NCBI Taxonomy" id="44251"/>
    <lineage>
        <taxon>Bacteria</taxon>
        <taxon>Bacillati</taxon>
        <taxon>Bacillota</taxon>
        <taxon>Bacilli</taxon>
        <taxon>Bacillales</taxon>
        <taxon>Paenibacillaceae</taxon>
        <taxon>Paenibacillus</taxon>
    </lineage>
</organism>